<dbReference type="AlphaFoldDB" id="A0AAW5E5C4"/>
<evidence type="ECO:0000313" key="2">
    <source>
        <dbReference type="EMBL" id="MCH1627713.1"/>
    </source>
</evidence>
<evidence type="ECO:0000256" key="1">
    <source>
        <dbReference type="SAM" id="Phobius"/>
    </source>
</evidence>
<evidence type="ECO:0000313" key="3">
    <source>
        <dbReference type="Proteomes" id="UP001431131"/>
    </source>
</evidence>
<dbReference type="EMBL" id="JAKTTI010000051">
    <property type="protein sequence ID" value="MCH1627713.1"/>
    <property type="molecule type" value="Genomic_DNA"/>
</dbReference>
<organism evidence="2 3">
    <name type="scientific">Fredinandcohnia quinoae</name>
    <dbReference type="NCBI Taxonomy" id="2918902"/>
    <lineage>
        <taxon>Bacteria</taxon>
        <taxon>Bacillati</taxon>
        <taxon>Bacillota</taxon>
        <taxon>Bacilli</taxon>
        <taxon>Bacillales</taxon>
        <taxon>Bacillaceae</taxon>
        <taxon>Fredinandcohnia</taxon>
    </lineage>
</organism>
<feature type="transmembrane region" description="Helical" evidence="1">
    <location>
        <begin position="64"/>
        <end position="84"/>
    </location>
</feature>
<keyword evidence="1" id="KW-0472">Membrane</keyword>
<name>A0AAW5E5C4_9BACI</name>
<feature type="transmembrane region" description="Helical" evidence="1">
    <location>
        <begin position="32"/>
        <end position="52"/>
    </location>
</feature>
<proteinExistence type="predicted"/>
<keyword evidence="1" id="KW-1133">Transmembrane helix</keyword>
<accession>A0AAW5E5C4</accession>
<feature type="transmembrane region" description="Helical" evidence="1">
    <location>
        <begin position="7"/>
        <end position="26"/>
    </location>
</feature>
<gene>
    <name evidence="2" type="ORF">MJG50_20460</name>
</gene>
<keyword evidence="1" id="KW-0812">Transmembrane</keyword>
<sequence length="85" mass="9716">MPKNYILPNILLILMAATFLVIGLLQNTLEQFSFFIGLTFIVIGVVNCMYSILAIKEKRRDRTIIFLVLALTFFIMSGIFITLIQ</sequence>
<protein>
    <recommendedName>
        <fullName evidence="4">DUF3953 domain-containing protein</fullName>
    </recommendedName>
</protein>
<keyword evidence="3" id="KW-1185">Reference proteome</keyword>
<evidence type="ECO:0008006" key="4">
    <source>
        <dbReference type="Google" id="ProtNLM"/>
    </source>
</evidence>
<reference evidence="2" key="1">
    <citation type="submission" date="2022-02" db="EMBL/GenBank/DDBJ databases">
        <title>Fredinandcohnia quinoae sp. nov. isolated from Chenopodium quinoa seeds.</title>
        <authorList>
            <person name="Saati-Santamaria Z."/>
            <person name="Flores-Felix J.D."/>
            <person name="Igual J.M."/>
            <person name="Velazquez E."/>
            <person name="Garcia-Fraile P."/>
            <person name="Martinez-Molina E."/>
        </authorList>
    </citation>
    <scope>NUCLEOTIDE SEQUENCE</scope>
    <source>
        <strain evidence="2">SECRCQ15</strain>
    </source>
</reference>
<comment type="caution">
    <text evidence="2">The sequence shown here is derived from an EMBL/GenBank/DDBJ whole genome shotgun (WGS) entry which is preliminary data.</text>
</comment>
<dbReference type="Proteomes" id="UP001431131">
    <property type="component" value="Unassembled WGS sequence"/>
</dbReference>
<dbReference type="RefSeq" id="WP_240257633.1">
    <property type="nucleotide sequence ID" value="NZ_JAKTTI010000051.1"/>
</dbReference>